<reference evidence="1 2" key="1">
    <citation type="journal article" date="2011" name="Biochem. Biophys. Res. Commun.">
        <title>Increased number of Arginine-based salt bridges contributes to the thermotolerance of thermotolerant acetic acid bacteria, Acetobacter tropicalis SKU1100.</title>
        <authorList>
            <person name="Matsutani M."/>
            <person name="Hirakawa H."/>
            <person name="Nishikura M."/>
            <person name="Soemphol W."/>
            <person name="Ali I.A.I."/>
            <person name="Yakushi T."/>
            <person name="Matsushita K."/>
        </authorList>
    </citation>
    <scope>NUCLEOTIDE SEQUENCE [LARGE SCALE GENOMIC DNA]</scope>
    <source>
        <strain evidence="1 2">NBRC 101654</strain>
    </source>
</reference>
<dbReference type="EMBL" id="BABS01000053">
    <property type="protein sequence ID" value="GAA08858.1"/>
    <property type="molecule type" value="Genomic_DNA"/>
</dbReference>
<sequence length="52" mass="5849">MARPSDRKSEKVGHVEIGPTCLLDVRLSWLQSDFSAGFSASLDAQHTEVRRY</sequence>
<evidence type="ECO:0008006" key="3">
    <source>
        <dbReference type="Google" id="ProtNLM"/>
    </source>
</evidence>
<dbReference type="Proteomes" id="UP000004319">
    <property type="component" value="Unassembled WGS sequence"/>
</dbReference>
<evidence type="ECO:0000313" key="1">
    <source>
        <dbReference type="EMBL" id="GAA08858.1"/>
    </source>
</evidence>
<dbReference type="AlphaFoldDB" id="F7VER3"/>
<comment type="caution">
    <text evidence="1">The sequence shown here is derived from an EMBL/GenBank/DDBJ whole genome shotgun (WGS) entry which is preliminary data.</text>
</comment>
<name>F7VER3_9PROT</name>
<protein>
    <recommendedName>
        <fullName evidence="3">Transposase</fullName>
    </recommendedName>
</protein>
<accession>F7VER3</accession>
<proteinExistence type="predicted"/>
<organism evidence="1 2">
    <name type="scientific">Acetobacter tropicalis NBRC 101654</name>
    <dbReference type="NCBI Taxonomy" id="749388"/>
    <lineage>
        <taxon>Bacteria</taxon>
        <taxon>Pseudomonadati</taxon>
        <taxon>Pseudomonadota</taxon>
        <taxon>Alphaproteobacteria</taxon>
        <taxon>Acetobacterales</taxon>
        <taxon>Acetobacteraceae</taxon>
        <taxon>Acetobacter</taxon>
    </lineage>
</organism>
<evidence type="ECO:0000313" key="2">
    <source>
        <dbReference type="Proteomes" id="UP000004319"/>
    </source>
</evidence>
<gene>
    <name evidence="1" type="ORF">ATPR_1862</name>
</gene>